<dbReference type="OrthoDB" id="9813282at2"/>
<name>A0A328BMW4_9BACT</name>
<dbReference type="InterPro" id="IPR006683">
    <property type="entry name" value="Thioestr_dom"/>
</dbReference>
<comment type="caution">
    <text evidence="4">The sequence shown here is derived from an EMBL/GenBank/DDBJ whole genome shotgun (WGS) entry which is preliminary data.</text>
</comment>
<reference evidence="5" key="1">
    <citation type="submission" date="2018-05" db="EMBL/GenBank/DDBJ databases">
        <authorList>
            <person name="Nie L."/>
        </authorList>
    </citation>
    <scope>NUCLEOTIDE SEQUENCE [LARGE SCALE GENOMIC DNA]</scope>
    <source>
        <strain evidence="5">NL</strain>
    </source>
</reference>
<dbReference type="PANTHER" id="PTHR21660">
    <property type="entry name" value="THIOESTERASE SUPERFAMILY MEMBER-RELATED"/>
    <property type="match status" value="1"/>
</dbReference>
<dbReference type="PANTHER" id="PTHR21660:SF1">
    <property type="entry name" value="ACYL-COENZYME A THIOESTERASE 13"/>
    <property type="match status" value="1"/>
</dbReference>
<evidence type="ECO:0000313" key="4">
    <source>
        <dbReference type="EMBL" id="RAK68337.1"/>
    </source>
</evidence>
<feature type="domain" description="Thioesterase" evidence="3">
    <location>
        <begin position="51"/>
        <end position="123"/>
    </location>
</feature>
<protein>
    <submittedName>
        <fullName evidence="4">PaaI family thioesterase</fullName>
    </submittedName>
</protein>
<dbReference type="Gene3D" id="3.10.129.10">
    <property type="entry name" value="Hotdog Thioesterase"/>
    <property type="match status" value="1"/>
</dbReference>
<dbReference type="CDD" id="cd03443">
    <property type="entry name" value="PaaI_thioesterase"/>
    <property type="match status" value="1"/>
</dbReference>
<dbReference type="InterPro" id="IPR029069">
    <property type="entry name" value="HotDog_dom_sf"/>
</dbReference>
<dbReference type="InterPro" id="IPR003736">
    <property type="entry name" value="PAAI_dom"/>
</dbReference>
<organism evidence="4 5">
    <name type="scientific">Hymenobacter edaphi</name>
    <dbReference type="NCBI Taxonomy" id="2211146"/>
    <lineage>
        <taxon>Bacteria</taxon>
        <taxon>Pseudomonadati</taxon>
        <taxon>Bacteroidota</taxon>
        <taxon>Cytophagia</taxon>
        <taxon>Cytophagales</taxon>
        <taxon>Hymenobacteraceae</taxon>
        <taxon>Hymenobacter</taxon>
    </lineage>
</organism>
<keyword evidence="2" id="KW-0378">Hydrolase</keyword>
<accession>A0A328BMW4</accession>
<dbReference type="Proteomes" id="UP000248553">
    <property type="component" value="Unassembled WGS sequence"/>
</dbReference>
<evidence type="ECO:0000259" key="3">
    <source>
        <dbReference type="Pfam" id="PF03061"/>
    </source>
</evidence>
<evidence type="ECO:0000313" key="5">
    <source>
        <dbReference type="Proteomes" id="UP000248553"/>
    </source>
</evidence>
<dbReference type="EMBL" id="QHKM01000002">
    <property type="protein sequence ID" value="RAK68337.1"/>
    <property type="molecule type" value="Genomic_DNA"/>
</dbReference>
<dbReference type="InterPro" id="IPR039298">
    <property type="entry name" value="ACOT13"/>
</dbReference>
<dbReference type="GO" id="GO:0047617">
    <property type="term" value="F:fatty acyl-CoA hydrolase activity"/>
    <property type="evidence" value="ECO:0007669"/>
    <property type="project" value="InterPro"/>
</dbReference>
<sequence>MAALPDVATLVALYDQINAYGRANGMQLSVHAPGRVSYAMTVQAQHLSSPGTAHGGIIAGLMDAVLGAAALTQAFLDQEFVSTVEFKLNFLHPVYLHDALVAHAEVEHHGKSLVVVGGRIECPARGVVVARGLGTFNRYPATKREFVQAMAGQLGLEKPADE</sequence>
<dbReference type="NCBIfam" id="TIGR00369">
    <property type="entry name" value="unchar_dom_1"/>
    <property type="match status" value="1"/>
</dbReference>
<dbReference type="Pfam" id="PF03061">
    <property type="entry name" value="4HBT"/>
    <property type="match status" value="1"/>
</dbReference>
<evidence type="ECO:0000256" key="1">
    <source>
        <dbReference type="ARBA" id="ARBA00008324"/>
    </source>
</evidence>
<dbReference type="AlphaFoldDB" id="A0A328BMW4"/>
<evidence type="ECO:0000256" key="2">
    <source>
        <dbReference type="ARBA" id="ARBA00022801"/>
    </source>
</evidence>
<dbReference type="SUPFAM" id="SSF54637">
    <property type="entry name" value="Thioesterase/thiol ester dehydrase-isomerase"/>
    <property type="match status" value="1"/>
</dbReference>
<keyword evidence="5" id="KW-1185">Reference proteome</keyword>
<proteinExistence type="inferred from homology"/>
<dbReference type="RefSeq" id="WP_111477950.1">
    <property type="nucleotide sequence ID" value="NZ_QHKM01000002.1"/>
</dbReference>
<gene>
    <name evidence="4" type="ORF">DLM85_09935</name>
</gene>
<comment type="similarity">
    <text evidence="1">Belongs to the thioesterase PaaI family.</text>
</comment>